<dbReference type="RefSeq" id="WP_027018187.1">
    <property type="nucleotide sequence ID" value="NZ_CP051667.1"/>
</dbReference>
<dbReference type="HAMAP" id="MF_00107">
    <property type="entry name" value="IspF"/>
    <property type="match status" value="1"/>
</dbReference>
<evidence type="ECO:0000256" key="7">
    <source>
        <dbReference type="ARBA" id="ARBA00023239"/>
    </source>
</evidence>
<dbReference type="AlphaFoldDB" id="A0AAP4BQB6"/>
<evidence type="ECO:0000256" key="9">
    <source>
        <dbReference type="RuleBase" id="RU004395"/>
    </source>
</evidence>
<dbReference type="Pfam" id="PF02542">
    <property type="entry name" value="YgbB"/>
    <property type="match status" value="1"/>
</dbReference>
<dbReference type="PROSITE" id="PS01350">
    <property type="entry name" value="ISPF"/>
    <property type="match status" value="1"/>
</dbReference>
<keyword evidence="7 8" id="KW-0456">Lyase</keyword>
<comment type="function">
    <text evidence="8">Involved in the biosynthesis of isopentenyl diphosphate (IPP) and dimethylallyl diphosphate (DMAPP), two major building blocks of isoprenoid compounds. Catalyzes the conversion of 4-diphosphocytidyl-2-C-methyl-D-erythritol 2-phosphate (CDP-ME2P) to 2-C-methyl-D-erythritol 2,4-cyclodiphosphate (ME-CPP) with a corresponding release of cytidine 5-monophosphate (CMP).</text>
</comment>
<comment type="pathway">
    <text evidence="2 8">Isoprenoid biosynthesis; isopentenyl diphosphate biosynthesis via DXP pathway; isopentenyl diphosphate from 1-deoxy-D-xylulose 5-phosphate: step 4/6.</text>
</comment>
<feature type="site" description="Transition state stabilizer" evidence="8">
    <location>
        <position position="133"/>
    </location>
</feature>
<evidence type="ECO:0000256" key="8">
    <source>
        <dbReference type="HAMAP-Rule" id="MF_00107"/>
    </source>
</evidence>
<organism evidence="12 13">
    <name type="scientific">Corynebacterium pseudodiphtheriticum</name>
    <dbReference type="NCBI Taxonomy" id="37637"/>
    <lineage>
        <taxon>Bacteria</taxon>
        <taxon>Bacillati</taxon>
        <taxon>Actinomycetota</taxon>
        <taxon>Actinomycetes</taxon>
        <taxon>Mycobacteriales</taxon>
        <taxon>Corynebacteriaceae</taxon>
        <taxon>Corynebacterium</taxon>
    </lineage>
</organism>
<proteinExistence type="inferred from homology"/>
<comment type="similarity">
    <text evidence="3 8 9">Belongs to the IspF family.</text>
</comment>
<dbReference type="GeneID" id="71288407"/>
<evidence type="ECO:0000313" key="11">
    <source>
        <dbReference type="EMBL" id="MDK4289870.1"/>
    </source>
</evidence>
<dbReference type="GO" id="GO:0016114">
    <property type="term" value="P:terpenoid biosynthetic process"/>
    <property type="evidence" value="ECO:0007669"/>
    <property type="project" value="InterPro"/>
</dbReference>
<dbReference type="PANTHER" id="PTHR43181:SF1">
    <property type="entry name" value="2-C-METHYL-D-ERYTHRITOL 2,4-CYCLODIPHOSPHATE SYNTHASE, CHLOROPLASTIC"/>
    <property type="match status" value="1"/>
</dbReference>
<dbReference type="GO" id="GO:0008685">
    <property type="term" value="F:2-C-methyl-D-erythritol 2,4-cyclodiphosphate synthase activity"/>
    <property type="evidence" value="ECO:0007669"/>
    <property type="project" value="UniProtKB-UniRule"/>
</dbReference>
<dbReference type="Gene3D" id="3.30.1330.50">
    <property type="entry name" value="2-C-methyl-D-erythritol 2,4-cyclodiphosphate synthase"/>
    <property type="match status" value="1"/>
</dbReference>
<dbReference type="EMBL" id="JASNUQ010000004">
    <property type="protein sequence ID" value="MDK4289870.1"/>
    <property type="molecule type" value="Genomic_DNA"/>
</dbReference>
<evidence type="ECO:0000256" key="6">
    <source>
        <dbReference type="ARBA" id="ARBA00023229"/>
    </source>
</evidence>
<dbReference type="FunFam" id="3.30.1330.50:FF:000003">
    <property type="entry name" value="2-C-methyl-D-erythritol 2,4-cyclodiphosphate synthase"/>
    <property type="match status" value="1"/>
</dbReference>
<comment type="cofactor">
    <cofactor evidence="8">
        <name>a divalent metal cation</name>
        <dbReference type="ChEBI" id="CHEBI:60240"/>
    </cofactor>
    <text evidence="8">Binds 1 divalent metal cation per subunit.</text>
</comment>
<evidence type="ECO:0000256" key="3">
    <source>
        <dbReference type="ARBA" id="ARBA00008480"/>
    </source>
</evidence>
<comment type="caution">
    <text evidence="8">Lacks conserved residue(s) required for the propagation of feature annotation.</text>
</comment>
<dbReference type="PANTHER" id="PTHR43181">
    <property type="entry name" value="2-C-METHYL-D-ERYTHRITOL 2,4-CYCLODIPHOSPHATE SYNTHASE, CHLOROPLASTIC"/>
    <property type="match status" value="1"/>
</dbReference>
<dbReference type="NCBIfam" id="TIGR00151">
    <property type="entry name" value="ispF"/>
    <property type="match status" value="1"/>
</dbReference>
<keyword evidence="14" id="KW-1185">Reference proteome</keyword>
<evidence type="ECO:0000256" key="1">
    <source>
        <dbReference type="ARBA" id="ARBA00000200"/>
    </source>
</evidence>
<evidence type="ECO:0000313" key="14">
    <source>
        <dbReference type="Proteomes" id="UP001239759"/>
    </source>
</evidence>
<feature type="binding site" evidence="8">
    <location>
        <position position="139"/>
    </location>
    <ligand>
        <name>4-CDP-2-C-methyl-D-erythritol 2-phosphate</name>
        <dbReference type="ChEBI" id="CHEBI:57919"/>
    </ligand>
</feature>
<name>A0AAP4BQB6_9CORY</name>
<feature type="binding site" evidence="8">
    <location>
        <begin position="11"/>
        <end position="13"/>
    </location>
    <ligand>
        <name>4-CDP-2-C-methyl-D-erythritol 2-phosphate</name>
        <dbReference type="ChEBI" id="CHEBI:57919"/>
    </ligand>
</feature>
<dbReference type="CDD" id="cd00554">
    <property type="entry name" value="MECDP_synthase"/>
    <property type="match status" value="1"/>
</dbReference>
<evidence type="ECO:0000313" key="13">
    <source>
        <dbReference type="Proteomes" id="UP001224412"/>
    </source>
</evidence>
<feature type="binding site" evidence="8">
    <location>
        <begin position="59"/>
        <end position="61"/>
    </location>
    <ligand>
        <name>4-CDP-2-C-methyl-D-erythritol 2-phosphate</name>
        <dbReference type="ChEBI" id="CHEBI:57919"/>
    </ligand>
</feature>
<evidence type="ECO:0000313" key="12">
    <source>
        <dbReference type="EMBL" id="MDK4307404.1"/>
    </source>
</evidence>
<dbReference type="SUPFAM" id="SSF69765">
    <property type="entry name" value="IpsF-like"/>
    <property type="match status" value="1"/>
</dbReference>
<dbReference type="EC" id="4.6.1.12" evidence="4 8"/>
<feature type="binding site" evidence="8">
    <location>
        <position position="142"/>
    </location>
    <ligand>
        <name>4-CDP-2-C-methyl-D-erythritol 2-phosphate</name>
        <dbReference type="ChEBI" id="CHEBI:57919"/>
    </ligand>
</feature>
<comment type="catalytic activity">
    <reaction evidence="1 8 9">
        <text>4-CDP-2-C-methyl-D-erythritol 2-phosphate = 2-C-methyl-D-erythritol 2,4-cyclic diphosphate + CMP</text>
        <dbReference type="Rhea" id="RHEA:23864"/>
        <dbReference type="ChEBI" id="CHEBI:57919"/>
        <dbReference type="ChEBI" id="CHEBI:58483"/>
        <dbReference type="ChEBI" id="CHEBI:60377"/>
        <dbReference type="EC" id="4.6.1.12"/>
    </reaction>
</comment>
<feature type="binding site" evidence="8">
    <location>
        <position position="13"/>
    </location>
    <ligand>
        <name>a divalent metal cation</name>
        <dbReference type="ChEBI" id="CHEBI:60240"/>
    </ligand>
</feature>
<reference evidence="12 14" key="1">
    <citation type="submission" date="2023-05" db="EMBL/GenBank/DDBJ databases">
        <title>Metabolic capabilities are highly conserved among human nasal-associated Corynebacterium species in pangenomic analyses.</title>
        <authorList>
            <person name="Tran T.H."/>
            <person name="Roberts A.Q."/>
            <person name="Escapa I.F."/>
            <person name="Gao W."/>
            <person name="Conlan S."/>
            <person name="Kong H."/>
            <person name="Segre J.A."/>
            <person name="Kelly M.S."/>
            <person name="Lemon K.P."/>
        </authorList>
    </citation>
    <scope>NUCLEOTIDE SEQUENCE</scope>
    <source>
        <strain evidence="12">KPL2773</strain>
        <strain evidence="11 14">KPL3772</strain>
    </source>
</reference>
<feature type="binding site" evidence="8">
    <location>
        <begin position="37"/>
        <end position="38"/>
    </location>
    <ligand>
        <name>4-CDP-2-C-methyl-D-erythritol 2-phosphate</name>
        <dbReference type="ChEBI" id="CHEBI:57919"/>
    </ligand>
</feature>
<evidence type="ECO:0000256" key="2">
    <source>
        <dbReference type="ARBA" id="ARBA00004709"/>
    </source>
</evidence>
<feature type="binding site" evidence="8">
    <location>
        <position position="11"/>
    </location>
    <ligand>
        <name>a divalent metal cation</name>
        <dbReference type="ChEBI" id="CHEBI:60240"/>
    </ligand>
</feature>
<feature type="domain" description="2-C-methyl-D-erythritol 2,4-cyclodiphosphate synthase" evidence="10">
    <location>
        <begin position="5"/>
        <end position="154"/>
    </location>
</feature>
<dbReference type="InterPro" id="IPR036571">
    <property type="entry name" value="MECDP_synthase_sf"/>
</dbReference>
<dbReference type="Proteomes" id="UP001224412">
    <property type="component" value="Unassembled WGS sequence"/>
</dbReference>
<comment type="subunit">
    <text evidence="8">Homotrimer.</text>
</comment>
<dbReference type="EMBL" id="JASNVH010000011">
    <property type="protein sequence ID" value="MDK4307404.1"/>
    <property type="molecule type" value="Genomic_DNA"/>
</dbReference>
<feature type="binding site" evidence="8">
    <location>
        <position position="45"/>
    </location>
    <ligand>
        <name>a divalent metal cation</name>
        <dbReference type="ChEBI" id="CHEBI:60240"/>
    </ligand>
</feature>
<dbReference type="InterPro" id="IPR020555">
    <property type="entry name" value="MECDP_synthase_CS"/>
</dbReference>
<dbReference type="Proteomes" id="UP001239759">
    <property type="component" value="Unassembled WGS sequence"/>
</dbReference>
<evidence type="ECO:0000256" key="5">
    <source>
        <dbReference type="ARBA" id="ARBA00022723"/>
    </source>
</evidence>
<sequence length="158" mass="16590">MPIPRVGIASDAHQIEAGKPCWIAGLLFDGVDGCEGHSDGDVVSHAMVDALLSASGLGDLGSFVGVGRPEYDNVSGAQLLREVRALLDDNDFRIGNVAVQLIGQTPKFSPRREEAQQVLSELLGAPVSVSATTTDHLGFTGREEGRAAIANAVVWRAN</sequence>
<protein>
    <recommendedName>
        <fullName evidence="4 8">2-C-methyl-D-erythritol 2,4-cyclodiphosphate synthase</fullName>
        <shortName evidence="8">MECDP-synthase</shortName>
        <shortName evidence="8">MECPP-synthase</shortName>
        <shortName evidence="8">MECPS</shortName>
        <ecNumber evidence="4 8">4.6.1.12</ecNumber>
    </recommendedName>
</protein>
<keyword evidence="5 8" id="KW-0479">Metal-binding</keyword>
<gene>
    <name evidence="8 12" type="primary">ispF</name>
    <name evidence="11" type="ORF">QPX23_03855</name>
    <name evidence="12" type="ORF">QPX42_07610</name>
</gene>
<comment type="caution">
    <text evidence="12">The sequence shown here is derived from an EMBL/GenBank/DDBJ whole genome shotgun (WGS) entry which is preliminary data.</text>
</comment>
<feature type="site" description="Transition state stabilizer" evidence="8">
    <location>
        <position position="37"/>
    </location>
</feature>
<dbReference type="InterPro" id="IPR003526">
    <property type="entry name" value="MECDP_synthase"/>
</dbReference>
<dbReference type="GO" id="GO:0046872">
    <property type="term" value="F:metal ion binding"/>
    <property type="evidence" value="ECO:0007669"/>
    <property type="project" value="UniProtKB-KW"/>
</dbReference>
<dbReference type="GO" id="GO:0019288">
    <property type="term" value="P:isopentenyl diphosphate biosynthetic process, methylerythritol 4-phosphate pathway"/>
    <property type="evidence" value="ECO:0007669"/>
    <property type="project" value="UniProtKB-UniRule"/>
</dbReference>
<evidence type="ECO:0000256" key="4">
    <source>
        <dbReference type="ARBA" id="ARBA00012579"/>
    </source>
</evidence>
<keyword evidence="6 8" id="KW-0414">Isoprene biosynthesis</keyword>
<evidence type="ECO:0000259" key="10">
    <source>
        <dbReference type="Pfam" id="PF02542"/>
    </source>
</evidence>
<accession>A0AAP4BQB6</accession>
<feature type="binding site" evidence="8">
    <location>
        <begin position="132"/>
        <end position="135"/>
    </location>
    <ligand>
        <name>4-CDP-2-C-methyl-D-erythritol 2-phosphate</name>
        <dbReference type="ChEBI" id="CHEBI:57919"/>
    </ligand>
</feature>